<dbReference type="Proteomes" id="UP000276133">
    <property type="component" value="Unassembled WGS sequence"/>
</dbReference>
<accession>A0A3M7R1J8</accession>
<organism evidence="1 2">
    <name type="scientific">Brachionus plicatilis</name>
    <name type="common">Marine rotifer</name>
    <name type="synonym">Brachionus muelleri</name>
    <dbReference type="NCBI Taxonomy" id="10195"/>
    <lineage>
        <taxon>Eukaryota</taxon>
        <taxon>Metazoa</taxon>
        <taxon>Spiralia</taxon>
        <taxon>Gnathifera</taxon>
        <taxon>Rotifera</taxon>
        <taxon>Eurotatoria</taxon>
        <taxon>Monogononta</taxon>
        <taxon>Pseudotrocha</taxon>
        <taxon>Ploima</taxon>
        <taxon>Brachionidae</taxon>
        <taxon>Brachionus</taxon>
    </lineage>
</organism>
<gene>
    <name evidence="1" type="ORF">BpHYR1_016353</name>
</gene>
<dbReference type="AlphaFoldDB" id="A0A3M7R1J8"/>
<proteinExistence type="predicted"/>
<keyword evidence="2" id="KW-1185">Reference proteome</keyword>
<sequence length="75" mass="8480">MDQSECQLWSVEGHLRRDFSVVAPSTSILYNETAASLLPVLYVDHPAALSLHIDNQAVIGLLKRVRAKWKRLYST</sequence>
<evidence type="ECO:0000313" key="1">
    <source>
        <dbReference type="EMBL" id="RNA17254.1"/>
    </source>
</evidence>
<comment type="caution">
    <text evidence="1">The sequence shown here is derived from an EMBL/GenBank/DDBJ whole genome shotgun (WGS) entry which is preliminary data.</text>
</comment>
<name>A0A3M7R1J8_BRAPC</name>
<evidence type="ECO:0000313" key="2">
    <source>
        <dbReference type="Proteomes" id="UP000276133"/>
    </source>
</evidence>
<reference evidence="1 2" key="1">
    <citation type="journal article" date="2018" name="Sci. Rep.">
        <title>Genomic signatures of local adaptation to the degree of environmental predictability in rotifers.</title>
        <authorList>
            <person name="Franch-Gras L."/>
            <person name="Hahn C."/>
            <person name="Garcia-Roger E.M."/>
            <person name="Carmona M.J."/>
            <person name="Serra M."/>
            <person name="Gomez A."/>
        </authorList>
    </citation>
    <scope>NUCLEOTIDE SEQUENCE [LARGE SCALE GENOMIC DNA]</scope>
    <source>
        <strain evidence="1">HYR1</strain>
    </source>
</reference>
<dbReference type="EMBL" id="REGN01004487">
    <property type="protein sequence ID" value="RNA17254.1"/>
    <property type="molecule type" value="Genomic_DNA"/>
</dbReference>
<protein>
    <submittedName>
        <fullName evidence="1">Uncharacterized protein</fullName>
    </submittedName>
</protein>